<evidence type="ECO:0000313" key="6">
    <source>
        <dbReference type="EMBL" id="SFF57059.1"/>
    </source>
</evidence>
<dbReference type="Pfam" id="PF00072">
    <property type="entry name" value="Response_reg"/>
    <property type="match status" value="1"/>
</dbReference>
<dbReference type="STRING" id="1529.SAMN04487885_1037"/>
<evidence type="ECO:0000313" key="8">
    <source>
        <dbReference type="Proteomes" id="UP000246114"/>
    </source>
</evidence>
<dbReference type="OrthoDB" id="9802383at2"/>
<dbReference type="InterPro" id="IPR011006">
    <property type="entry name" value="CheY-like_superfamily"/>
</dbReference>
<reference evidence="5 8" key="2">
    <citation type="submission" date="2018-03" db="EMBL/GenBank/DDBJ databases">
        <title>The uncultured portion of the human microbiome is neutrally assembled.</title>
        <authorList>
            <person name="Jeraldo P."/>
            <person name="Boardman L."/>
            <person name="White B.A."/>
            <person name="Nelson H."/>
            <person name="Goldenfeld N."/>
            <person name="Chia N."/>
        </authorList>
    </citation>
    <scope>NUCLEOTIDE SEQUENCE [LARGE SCALE GENOMIC DNA]</scope>
    <source>
        <strain evidence="5">CIM:MAG 903</strain>
    </source>
</reference>
<feature type="domain" description="Response regulatory" evidence="4">
    <location>
        <begin position="2"/>
        <end position="120"/>
    </location>
</feature>
<accession>A0A1I2JS72</accession>
<dbReference type="SMART" id="SM00448">
    <property type="entry name" value="REC"/>
    <property type="match status" value="1"/>
</dbReference>
<protein>
    <recommendedName>
        <fullName evidence="1">Stage 0 sporulation protein A homolog</fullName>
    </recommendedName>
</protein>
<dbReference type="SUPFAM" id="SSF52172">
    <property type="entry name" value="CheY-like"/>
    <property type="match status" value="1"/>
</dbReference>
<dbReference type="EMBL" id="FOOE01000003">
    <property type="protein sequence ID" value="SFF57059.1"/>
    <property type="molecule type" value="Genomic_DNA"/>
</dbReference>
<keyword evidence="5" id="KW-0238">DNA-binding</keyword>
<dbReference type="Proteomes" id="UP000246114">
    <property type="component" value="Unassembled WGS sequence"/>
</dbReference>
<evidence type="ECO:0000313" key="7">
    <source>
        <dbReference type="Proteomes" id="UP000182135"/>
    </source>
</evidence>
<evidence type="ECO:0000256" key="3">
    <source>
        <dbReference type="PROSITE-ProRule" id="PRU00169"/>
    </source>
</evidence>
<dbReference type="Pfam" id="PF04397">
    <property type="entry name" value="LytTR"/>
    <property type="match status" value="1"/>
</dbReference>
<evidence type="ECO:0000256" key="2">
    <source>
        <dbReference type="ARBA" id="ARBA00024867"/>
    </source>
</evidence>
<dbReference type="Gene3D" id="3.40.50.2300">
    <property type="match status" value="1"/>
</dbReference>
<dbReference type="InterPro" id="IPR046947">
    <property type="entry name" value="LytR-like"/>
</dbReference>
<dbReference type="InterPro" id="IPR007492">
    <property type="entry name" value="LytTR_DNA-bd_dom"/>
</dbReference>
<dbReference type="GO" id="GO:0000156">
    <property type="term" value="F:phosphorelay response regulator activity"/>
    <property type="evidence" value="ECO:0007669"/>
    <property type="project" value="InterPro"/>
</dbReference>
<evidence type="ECO:0000313" key="5">
    <source>
        <dbReference type="EMBL" id="PWL52873.1"/>
    </source>
</evidence>
<keyword evidence="7" id="KW-1185">Reference proteome</keyword>
<dbReference type="Proteomes" id="UP000182135">
    <property type="component" value="Unassembled WGS sequence"/>
</dbReference>
<feature type="modified residue" description="4-aspartylphosphate" evidence="3">
    <location>
        <position position="57"/>
    </location>
</feature>
<sequence>MRIVICDDLKEDREHLSSALKEYFFENDMSMELDAFDSGEAFLEKADSKNYDLIFLDIYMKSLTGVDVARKIREDNAKSQIIFTTTSLEHGADSYEVDAFYYLVKPIDKQKFQQVLDKFCAMMFKVRSIEVKSGRTMVNIFLADIIYIEAVGKKSRIHTKSGENIEVSMGISEIWSMLPKNDFCKPIRYAIVSLWEVKSMPSDEISLSNGVTISVSRNEKETVRNAFADFKWRKLRGNI</sequence>
<dbReference type="EMBL" id="QAMZ01000044">
    <property type="protein sequence ID" value="PWL52873.1"/>
    <property type="molecule type" value="Genomic_DNA"/>
</dbReference>
<dbReference type="RefSeq" id="WP_027638530.1">
    <property type="nucleotide sequence ID" value="NZ_BAAACD010000003.1"/>
</dbReference>
<reference evidence="6 7" key="1">
    <citation type="submission" date="2016-10" db="EMBL/GenBank/DDBJ databases">
        <authorList>
            <person name="de Groot N.N."/>
        </authorList>
    </citation>
    <scope>NUCLEOTIDE SEQUENCE [LARGE SCALE GENOMIC DNA]</scope>
    <source>
        <strain evidence="6 7">NLAE-zl-G419</strain>
    </source>
</reference>
<dbReference type="PANTHER" id="PTHR37299">
    <property type="entry name" value="TRANSCRIPTIONAL REGULATOR-RELATED"/>
    <property type="match status" value="1"/>
</dbReference>
<dbReference type="PROSITE" id="PS50110">
    <property type="entry name" value="RESPONSE_REGULATORY"/>
    <property type="match status" value="1"/>
</dbReference>
<comment type="function">
    <text evidence="2">May play the central regulatory role in sporulation. It may be an element of the effector pathway responsible for the activation of sporulation genes in response to nutritional stress. Spo0A may act in concert with spo0H (a sigma factor) to control the expression of some genes that are critical to the sporulation process.</text>
</comment>
<evidence type="ECO:0000256" key="1">
    <source>
        <dbReference type="ARBA" id="ARBA00018672"/>
    </source>
</evidence>
<dbReference type="SMART" id="SM00850">
    <property type="entry name" value="LytTR"/>
    <property type="match status" value="1"/>
</dbReference>
<proteinExistence type="predicted"/>
<dbReference type="PANTHER" id="PTHR37299:SF1">
    <property type="entry name" value="STAGE 0 SPORULATION PROTEIN A HOMOLOG"/>
    <property type="match status" value="1"/>
</dbReference>
<dbReference type="GeneID" id="90545383"/>
<name>A0A1I2JS72_9CLOT</name>
<dbReference type="eggNOG" id="COG3279">
    <property type="taxonomic scope" value="Bacteria"/>
</dbReference>
<keyword evidence="3" id="KW-0597">Phosphoprotein</keyword>
<evidence type="ECO:0000259" key="4">
    <source>
        <dbReference type="PROSITE" id="PS50110"/>
    </source>
</evidence>
<dbReference type="AlphaFoldDB" id="A0A1I2JS72"/>
<dbReference type="InterPro" id="IPR001789">
    <property type="entry name" value="Sig_transdc_resp-reg_receiver"/>
</dbReference>
<organism evidence="6 7">
    <name type="scientific">Clostridium cadaveris</name>
    <dbReference type="NCBI Taxonomy" id="1529"/>
    <lineage>
        <taxon>Bacteria</taxon>
        <taxon>Bacillati</taxon>
        <taxon>Bacillota</taxon>
        <taxon>Clostridia</taxon>
        <taxon>Eubacteriales</taxon>
        <taxon>Clostridiaceae</taxon>
        <taxon>Clostridium</taxon>
    </lineage>
</organism>
<dbReference type="GO" id="GO:0003677">
    <property type="term" value="F:DNA binding"/>
    <property type="evidence" value="ECO:0007669"/>
    <property type="project" value="UniProtKB-KW"/>
</dbReference>
<gene>
    <name evidence="5" type="ORF">DBY38_09400</name>
    <name evidence="6" type="ORF">SAMN04487885_1037</name>
</gene>
<dbReference type="Gene3D" id="2.40.50.1020">
    <property type="entry name" value="LytTr DNA-binding domain"/>
    <property type="match status" value="1"/>
</dbReference>